<name>A0A974S2M7_PERPY</name>
<gene>
    <name evidence="1" type="ORF">I6J18_19315</name>
</gene>
<organism evidence="1 2">
    <name type="scientific">Peribacillus psychrosaccharolyticus</name>
    <name type="common">Bacillus psychrosaccharolyticus</name>
    <dbReference type="NCBI Taxonomy" id="1407"/>
    <lineage>
        <taxon>Bacteria</taxon>
        <taxon>Bacillati</taxon>
        <taxon>Bacillota</taxon>
        <taxon>Bacilli</taxon>
        <taxon>Bacillales</taxon>
        <taxon>Bacillaceae</taxon>
        <taxon>Peribacillus</taxon>
    </lineage>
</organism>
<sequence length="92" mass="11109">MNHPYQHYYAEVRPFLKSKYEEFRMYGINEVSIEDIWLCLLKKKWKKPKESTRLYEVAADIISLTSSQYMTYKTVQAYRSISSEDLEEVLKK</sequence>
<evidence type="ECO:0008006" key="3">
    <source>
        <dbReference type="Google" id="ProtNLM"/>
    </source>
</evidence>
<dbReference type="InterPro" id="IPR025716">
    <property type="entry name" value="Post-transcriptional_regulator"/>
</dbReference>
<dbReference type="EMBL" id="CP068053">
    <property type="protein sequence ID" value="QQT02756.1"/>
    <property type="molecule type" value="Genomic_DNA"/>
</dbReference>
<protein>
    <recommendedName>
        <fullName evidence="3">Post-transcriptional regulator</fullName>
    </recommendedName>
</protein>
<proteinExistence type="predicted"/>
<evidence type="ECO:0000313" key="2">
    <source>
        <dbReference type="Proteomes" id="UP000595254"/>
    </source>
</evidence>
<keyword evidence="2" id="KW-1185">Reference proteome</keyword>
<dbReference type="Proteomes" id="UP000595254">
    <property type="component" value="Chromosome"/>
</dbReference>
<dbReference type="AlphaFoldDB" id="A0A974S2M7"/>
<reference evidence="1 2" key="1">
    <citation type="submission" date="2021-01" db="EMBL/GenBank/DDBJ databases">
        <title>FDA dAtabase for Regulatory Grade micrObial Sequences (FDA-ARGOS): Supporting development and validation of Infectious Disease Dx tests.</title>
        <authorList>
            <person name="Nelson B."/>
            <person name="Plummer A."/>
            <person name="Tallon L."/>
            <person name="Sadzewicz L."/>
            <person name="Zhao X."/>
            <person name="Boylan J."/>
            <person name="Ott S."/>
            <person name="Bowen H."/>
            <person name="Vavikolanu K."/>
            <person name="Mehta A."/>
            <person name="Aluvathingal J."/>
            <person name="Nadendla S."/>
            <person name="Myers T."/>
            <person name="Yan Y."/>
            <person name="Sichtig H."/>
        </authorList>
    </citation>
    <scope>NUCLEOTIDE SEQUENCE [LARGE SCALE GENOMIC DNA]</scope>
    <source>
        <strain evidence="1 2">FDAARGOS_1161</strain>
    </source>
</reference>
<evidence type="ECO:0000313" key="1">
    <source>
        <dbReference type="EMBL" id="QQT02756.1"/>
    </source>
</evidence>
<accession>A0A974S2M7</accession>
<dbReference type="KEGG" id="ppsr:I6J18_19315"/>
<dbReference type="Pfam" id="PF13797">
    <property type="entry name" value="Post_transc_reg"/>
    <property type="match status" value="1"/>
</dbReference>